<feature type="transmembrane region" description="Helical" evidence="1">
    <location>
        <begin position="34"/>
        <end position="52"/>
    </location>
</feature>
<keyword evidence="1" id="KW-0472">Membrane</keyword>
<organism evidence="2 3">
    <name type="scientific">Daphnia sinensis</name>
    <dbReference type="NCBI Taxonomy" id="1820382"/>
    <lineage>
        <taxon>Eukaryota</taxon>
        <taxon>Metazoa</taxon>
        <taxon>Ecdysozoa</taxon>
        <taxon>Arthropoda</taxon>
        <taxon>Crustacea</taxon>
        <taxon>Branchiopoda</taxon>
        <taxon>Diplostraca</taxon>
        <taxon>Cladocera</taxon>
        <taxon>Anomopoda</taxon>
        <taxon>Daphniidae</taxon>
        <taxon>Daphnia</taxon>
        <taxon>Daphnia similis group</taxon>
    </lineage>
</organism>
<reference evidence="2" key="1">
    <citation type="submission" date="2022-05" db="EMBL/GenBank/DDBJ databases">
        <title>A multi-omics perspective on studying reproductive biology in Daphnia sinensis.</title>
        <authorList>
            <person name="Jia J."/>
        </authorList>
    </citation>
    <scope>NUCLEOTIDE SEQUENCE</scope>
    <source>
        <strain evidence="2">WSL</strain>
    </source>
</reference>
<evidence type="ECO:0008006" key="4">
    <source>
        <dbReference type="Google" id="ProtNLM"/>
    </source>
</evidence>
<dbReference type="PANTHER" id="PTHR32309:SF13">
    <property type="entry name" value="FERRIC ENTEROBACTIN TRANSPORT PROTEIN FEPE"/>
    <property type="match status" value="1"/>
</dbReference>
<evidence type="ECO:0000313" key="3">
    <source>
        <dbReference type="Proteomes" id="UP000820818"/>
    </source>
</evidence>
<dbReference type="GO" id="GO:0004713">
    <property type="term" value="F:protein tyrosine kinase activity"/>
    <property type="evidence" value="ECO:0007669"/>
    <property type="project" value="TreeGrafter"/>
</dbReference>
<dbReference type="Proteomes" id="UP000820818">
    <property type="component" value="Unassembled WGS sequence"/>
</dbReference>
<dbReference type="AlphaFoldDB" id="A0AAD5PL21"/>
<dbReference type="InterPro" id="IPR050445">
    <property type="entry name" value="Bact_polysacc_biosynth/exp"/>
</dbReference>
<dbReference type="GO" id="GO:0005886">
    <property type="term" value="C:plasma membrane"/>
    <property type="evidence" value="ECO:0007669"/>
    <property type="project" value="TreeGrafter"/>
</dbReference>
<comment type="caution">
    <text evidence="2">The sequence shown here is derived from an EMBL/GenBank/DDBJ whole genome shotgun (WGS) entry which is preliminary data.</text>
</comment>
<dbReference type="PANTHER" id="PTHR32309">
    <property type="entry name" value="TYROSINE-PROTEIN KINASE"/>
    <property type="match status" value="1"/>
</dbReference>
<keyword evidence="3" id="KW-1185">Reference proteome</keyword>
<proteinExistence type="predicted"/>
<gene>
    <name evidence="2" type="ORF">GHT06_007269</name>
</gene>
<protein>
    <recommendedName>
        <fullName evidence="4">Polysaccharide chain length determinant N-terminal domain-containing protein</fullName>
    </recommendedName>
</protein>
<accession>A0AAD5PL21</accession>
<keyword evidence="1" id="KW-1133">Transmembrane helix</keyword>
<sequence>MNTKPESPSPWNPFDTIQEEESDFKTYLFNYLKYWPFFLIFPALGLLGAFLVNKWTTPIYNIESAVIVSEDKPSIGDDLFDAVGIKGKSNVENEIGILKSYTLAEETISALNLNVSYFEDGMIQKTQVYANSPILVMADWTHPQLVGGLFKVTMGSNGKFSIEIEEPGMAVFNPKDPFYLTGLSQLPKFKSSYSSGERIKGDVFDFKIINISSMPGDVLYFSLKDTPSLALQYKNALTVSTFNKQASIISLNLSTPVRRLGEDYLNKLMEMYIDRELKEKNSAAENTILFIDQQLSGITDSLTFFENRLERYRSQTRSLTSHKKELRSFHDFKN</sequence>
<keyword evidence="1" id="KW-0812">Transmembrane</keyword>
<name>A0AAD5PL21_9CRUS</name>
<dbReference type="EMBL" id="WJBH02000374">
    <property type="protein sequence ID" value="KAI9549118.1"/>
    <property type="molecule type" value="Genomic_DNA"/>
</dbReference>
<evidence type="ECO:0000313" key="2">
    <source>
        <dbReference type="EMBL" id="KAI9549118.1"/>
    </source>
</evidence>
<evidence type="ECO:0000256" key="1">
    <source>
        <dbReference type="SAM" id="Phobius"/>
    </source>
</evidence>